<dbReference type="InterPro" id="IPR037319">
    <property type="entry name" value="Rrp40_S1"/>
</dbReference>
<name>A0ABD0Z7I3_9HEMI</name>
<evidence type="ECO:0000256" key="7">
    <source>
        <dbReference type="ARBA" id="ARBA00022884"/>
    </source>
</evidence>
<proteinExistence type="inferred from homology"/>
<dbReference type="InterPro" id="IPR026699">
    <property type="entry name" value="Exosome_RNA_bind1/RRP40/RRP4"/>
</dbReference>
<evidence type="ECO:0000259" key="10">
    <source>
        <dbReference type="Pfam" id="PF15985"/>
    </source>
</evidence>
<dbReference type="InterPro" id="IPR012340">
    <property type="entry name" value="NA-bd_OB-fold"/>
</dbReference>
<keyword evidence="6" id="KW-0271">Exosome</keyword>
<dbReference type="InterPro" id="IPR004088">
    <property type="entry name" value="KH_dom_type_1"/>
</dbReference>
<dbReference type="SUPFAM" id="SSF54791">
    <property type="entry name" value="Eukaryotic type KH-domain (KH-domain type I)"/>
    <property type="match status" value="1"/>
</dbReference>
<protein>
    <recommendedName>
        <fullName evidence="9">Ribosomal RNA-processing protein 40</fullName>
    </recommendedName>
</protein>
<dbReference type="GO" id="GO:0010468">
    <property type="term" value="P:regulation of gene expression"/>
    <property type="evidence" value="ECO:0007669"/>
    <property type="project" value="UniProtKB-ARBA"/>
</dbReference>
<evidence type="ECO:0000256" key="8">
    <source>
        <dbReference type="ARBA" id="ARBA00023242"/>
    </source>
</evidence>
<dbReference type="PANTHER" id="PTHR21321">
    <property type="entry name" value="PNAS-3 RELATED"/>
    <property type="match status" value="1"/>
</dbReference>
<dbReference type="SUPFAM" id="SSF110324">
    <property type="entry name" value="Ribosomal L27 protein-like"/>
    <property type="match status" value="1"/>
</dbReference>
<dbReference type="AlphaFoldDB" id="A0ABD0Z7I3"/>
<reference evidence="11 12" key="1">
    <citation type="submission" date="2024-07" db="EMBL/GenBank/DDBJ databases">
        <title>Chromosome-level genome assembly of the water stick insect Ranatra chinensis (Heteroptera: Nepidae).</title>
        <authorList>
            <person name="Liu X."/>
        </authorList>
    </citation>
    <scope>NUCLEOTIDE SEQUENCE [LARGE SCALE GENOMIC DNA]</scope>
    <source>
        <strain evidence="11">Cailab_2021Rc</strain>
        <tissue evidence="11">Muscle</tissue>
    </source>
</reference>
<keyword evidence="4" id="KW-0963">Cytoplasm</keyword>
<evidence type="ECO:0000256" key="2">
    <source>
        <dbReference type="ARBA" id="ARBA00004604"/>
    </source>
</evidence>
<dbReference type="GO" id="GO:0005737">
    <property type="term" value="C:cytoplasm"/>
    <property type="evidence" value="ECO:0007669"/>
    <property type="project" value="UniProtKB-SubCell"/>
</dbReference>
<evidence type="ECO:0000256" key="5">
    <source>
        <dbReference type="ARBA" id="ARBA00022552"/>
    </source>
</evidence>
<evidence type="ECO:0000313" key="12">
    <source>
        <dbReference type="Proteomes" id="UP001558652"/>
    </source>
</evidence>
<dbReference type="SUPFAM" id="SSF50249">
    <property type="entry name" value="Nucleic acid-binding proteins"/>
    <property type="match status" value="1"/>
</dbReference>
<gene>
    <name evidence="11" type="ORF">AAG570_010011</name>
</gene>
<dbReference type="GO" id="GO:0005730">
    <property type="term" value="C:nucleolus"/>
    <property type="evidence" value="ECO:0007669"/>
    <property type="project" value="UniProtKB-SubCell"/>
</dbReference>
<dbReference type="InterPro" id="IPR049469">
    <property type="entry name" value="RRP40_KH-I"/>
</dbReference>
<dbReference type="GO" id="GO:0006364">
    <property type="term" value="P:rRNA processing"/>
    <property type="evidence" value="ECO:0007669"/>
    <property type="project" value="UniProtKB-KW"/>
</dbReference>
<evidence type="ECO:0000256" key="6">
    <source>
        <dbReference type="ARBA" id="ARBA00022835"/>
    </source>
</evidence>
<keyword evidence="7" id="KW-0694">RNA-binding</keyword>
<keyword evidence="8" id="KW-0539">Nucleus</keyword>
<comment type="caution">
    <text evidence="11">The sequence shown here is derived from an EMBL/GenBank/DDBJ whole genome shotgun (WGS) entry which is preliminary data.</text>
</comment>
<dbReference type="GO" id="GO:0003723">
    <property type="term" value="F:RNA binding"/>
    <property type="evidence" value="ECO:0007669"/>
    <property type="project" value="UniProtKB-KW"/>
</dbReference>
<dbReference type="CDD" id="cd05790">
    <property type="entry name" value="S1_Rrp40"/>
    <property type="match status" value="1"/>
</dbReference>
<keyword evidence="5" id="KW-0698">rRNA processing</keyword>
<evidence type="ECO:0000256" key="3">
    <source>
        <dbReference type="ARBA" id="ARBA00007841"/>
    </source>
</evidence>
<dbReference type="FunFam" id="2.40.50.140:FF:000127">
    <property type="entry name" value="Exosome complex component RRP40"/>
    <property type="match status" value="1"/>
</dbReference>
<dbReference type="Gene3D" id="2.40.50.140">
    <property type="entry name" value="Nucleic acid-binding proteins"/>
    <property type="match status" value="1"/>
</dbReference>
<comment type="similarity">
    <text evidence="3">Belongs to the RRP40 family.</text>
</comment>
<dbReference type="InterPro" id="IPR036612">
    <property type="entry name" value="KH_dom_type_1_sf"/>
</dbReference>
<dbReference type="Gene3D" id="2.40.50.100">
    <property type="match status" value="1"/>
</dbReference>
<dbReference type="PANTHER" id="PTHR21321:SF1">
    <property type="entry name" value="EXOSOME COMPLEX COMPONENT RRP40"/>
    <property type="match status" value="1"/>
</dbReference>
<dbReference type="Pfam" id="PF21262">
    <property type="entry name" value="RRP40_S1"/>
    <property type="match status" value="1"/>
</dbReference>
<evidence type="ECO:0000256" key="1">
    <source>
        <dbReference type="ARBA" id="ARBA00004496"/>
    </source>
</evidence>
<dbReference type="CDD" id="cd22526">
    <property type="entry name" value="KH-I_Rrp40"/>
    <property type="match status" value="1"/>
</dbReference>
<sequence length="227" mass="25284">MTSENVKFKISLLNQVWLGPGLRRIADDVFVSRAGVLKKTHNNIYYVDGLQKRYVPAPDEMVVGIVTKKLGDFFRVDIGASEQALVHFQAFKGATKKMRPNINVGDILFGKVVLACPDMEPELVCCEDTQGEHERLGILPPTQGHLFTCSLHLVRKLVSPDCKLFDILKKAFKFETAIGMNGKVWVNGVDVTTTIALGDAILSAEIMTNKEIEEHCNKLAMNVHFIK</sequence>
<dbReference type="FunFam" id="3.30.1370.10:FF:000038">
    <property type="entry name" value="exosome complex component RRP40"/>
    <property type="match status" value="1"/>
</dbReference>
<evidence type="ECO:0000256" key="9">
    <source>
        <dbReference type="ARBA" id="ARBA00030615"/>
    </source>
</evidence>
<dbReference type="Gene3D" id="3.30.1370.10">
    <property type="entry name" value="K Homology domain, type 1"/>
    <property type="match status" value="1"/>
</dbReference>
<comment type="subcellular location">
    <subcellularLocation>
        <location evidence="1">Cytoplasm</location>
    </subcellularLocation>
    <subcellularLocation>
        <location evidence="2">Nucleus</location>
        <location evidence="2">Nucleolus</location>
    </subcellularLocation>
</comment>
<evidence type="ECO:0000313" key="11">
    <source>
        <dbReference type="EMBL" id="KAL1132053.1"/>
    </source>
</evidence>
<dbReference type="Proteomes" id="UP001558652">
    <property type="component" value="Unassembled WGS sequence"/>
</dbReference>
<accession>A0ABD0Z7I3</accession>
<dbReference type="GO" id="GO:0000178">
    <property type="term" value="C:exosome (RNase complex)"/>
    <property type="evidence" value="ECO:0007669"/>
    <property type="project" value="UniProtKB-KW"/>
</dbReference>
<feature type="domain" description="K Homology" evidence="10">
    <location>
        <begin position="144"/>
        <end position="189"/>
    </location>
</feature>
<dbReference type="EMBL" id="JBFDAA010000005">
    <property type="protein sequence ID" value="KAL1132053.1"/>
    <property type="molecule type" value="Genomic_DNA"/>
</dbReference>
<dbReference type="Pfam" id="PF15985">
    <property type="entry name" value="KH_6"/>
    <property type="match status" value="1"/>
</dbReference>
<organism evidence="11 12">
    <name type="scientific">Ranatra chinensis</name>
    <dbReference type="NCBI Taxonomy" id="642074"/>
    <lineage>
        <taxon>Eukaryota</taxon>
        <taxon>Metazoa</taxon>
        <taxon>Ecdysozoa</taxon>
        <taxon>Arthropoda</taxon>
        <taxon>Hexapoda</taxon>
        <taxon>Insecta</taxon>
        <taxon>Pterygota</taxon>
        <taxon>Neoptera</taxon>
        <taxon>Paraneoptera</taxon>
        <taxon>Hemiptera</taxon>
        <taxon>Heteroptera</taxon>
        <taxon>Panheteroptera</taxon>
        <taxon>Nepomorpha</taxon>
        <taxon>Nepidae</taxon>
        <taxon>Ranatrinae</taxon>
        <taxon>Ranatra</taxon>
    </lineage>
</organism>
<evidence type="ECO:0000256" key="4">
    <source>
        <dbReference type="ARBA" id="ARBA00022490"/>
    </source>
</evidence>
<keyword evidence="12" id="KW-1185">Reference proteome</keyword>